<dbReference type="Bgee" id="ENSG00000143479">
    <property type="expression patterns" value="Expressed in type B pancreatic cell and 152 other cell types or tissues"/>
</dbReference>
<proteinExistence type="predicted"/>
<evidence type="ECO:0000313" key="1">
    <source>
        <dbReference type="Ensembl" id="ENSP00000497239.1"/>
    </source>
</evidence>
<name>A0A3B3ISB2_HUMAN</name>
<accession>A0A3B3ISB2</accession>
<evidence type="ECO:0000313" key="2">
    <source>
        <dbReference type="Proteomes" id="UP000005640"/>
    </source>
</evidence>
<protein>
    <submittedName>
        <fullName evidence="1">Dual specificity tyrosine phosphorylation regulated kinase 3</fullName>
    </submittedName>
</protein>
<dbReference type="ExpressionAtlas" id="A0A3B3ISB2">
    <property type="expression patterns" value="baseline and differential"/>
</dbReference>
<sequence length="71" mass="7901">MKWKEKLGDGVYDTFMMIDETKCPPCSNVLCNPSEPPPPRRLNAGVQWCHVSSLQPPPPGSKQFSCLSLPE</sequence>
<dbReference type="HGNC" id="HGNC:3094">
    <property type="gene designation" value="DYRK3"/>
</dbReference>
<dbReference type="GeneTree" id="ENSGT00940000159878"/>
<gene>
    <name evidence="1" type="primary">DYRK3</name>
</gene>
<dbReference type="EMBL" id="AL591846">
    <property type="status" value="NOT_ANNOTATED_CDS"/>
    <property type="molecule type" value="Genomic_DNA"/>
</dbReference>
<reference evidence="1 2" key="2">
    <citation type="journal article" date="2004" name="Nature">
        <title>Finishing the euchromatic sequence of the human genome.</title>
        <authorList>
            <consortium name="International Human Genome Sequencing Consortium"/>
        </authorList>
    </citation>
    <scope>NUCLEOTIDE SEQUENCE [LARGE SCALE GENOMIC DNA]</scope>
</reference>
<reference evidence="1" key="4">
    <citation type="submission" date="2025-08" db="UniProtKB">
        <authorList>
            <consortium name="Ensembl"/>
        </authorList>
    </citation>
    <scope>IDENTIFICATION</scope>
</reference>
<dbReference type="VEuPathDB" id="HostDB:ENSG00000143479"/>
<reference evidence="1 2" key="1">
    <citation type="journal article" date="2001" name="Nature">
        <title>Initial sequencing and analysis of the human genome.</title>
        <authorList>
            <consortium name="International Human Genome Sequencing Consortium"/>
            <person name="Lander E.S."/>
            <person name="Linton L.M."/>
            <person name="Birren B."/>
            <person name="Nusbaum C."/>
            <person name="Zody M.C."/>
            <person name="Baldwin J."/>
            <person name="Devon K."/>
            <person name="Dewar K."/>
            <person name="Doyle M."/>
            <person name="FitzHugh W."/>
            <person name="Funke R."/>
            <person name="Gage D."/>
            <person name="Harris K."/>
            <person name="Heaford A."/>
            <person name="Howland J."/>
            <person name="Kann L."/>
            <person name="Lehoczky J."/>
            <person name="LeVine R."/>
            <person name="McEwan P."/>
            <person name="McKernan K."/>
            <person name="Meldrim J."/>
            <person name="Mesirov J.P."/>
            <person name="Miranda C."/>
            <person name="Morris W."/>
            <person name="Naylor J."/>
            <person name="Raymond C."/>
            <person name="Rosetti M."/>
            <person name="Santos R."/>
            <person name="Sheridan A."/>
            <person name="Sougnez C."/>
            <person name="Stange-Thomann N."/>
            <person name="Stojanovic N."/>
            <person name="Subramanian A."/>
            <person name="Wyman D."/>
            <person name="Rogers J."/>
            <person name="Sulston J."/>
            <person name="Ainscough R."/>
            <person name="Beck S."/>
            <person name="Bentley D."/>
            <person name="Burton J."/>
            <person name="Clee C."/>
            <person name="Carter N."/>
            <person name="Coulson A."/>
            <person name="Deadman R."/>
            <person name="Deloukas P."/>
            <person name="Dunham A."/>
            <person name="Dunham I."/>
            <person name="Durbin R."/>
            <person name="French L."/>
            <person name="Grafham D."/>
            <person name="Gregory S."/>
            <person name="Hubbard T."/>
            <person name="Humphray S."/>
            <person name="Hunt A."/>
            <person name="Jones M."/>
            <person name="Lloyd C."/>
            <person name="McMurray A."/>
            <person name="Matthews L."/>
            <person name="Mercer S."/>
            <person name="Milne S."/>
            <person name="Mullikin J.C."/>
            <person name="Mungall A."/>
            <person name="Plumb R."/>
            <person name="Ross M."/>
            <person name="Shownkeen R."/>
            <person name="Sims S."/>
            <person name="Waterston R.H."/>
            <person name="Wilson R.K."/>
            <person name="Hillier L.W."/>
            <person name="McPherson J.D."/>
            <person name="Marra M.A."/>
            <person name="Mardis E.R."/>
            <person name="Fulton L.A."/>
            <person name="Chinwalla A.T."/>
            <person name="Pepin K.H."/>
            <person name="Gish W.R."/>
            <person name="Chissoe S.L."/>
            <person name="Wendl M.C."/>
            <person name="Delehaunty K.D."/>
            <person name="Miner T.L."/>
            <person name="Delehaunty A."/>
            <person name="Kramer J.B."/>
            <person name="Cook L.L."/>
            <person name="Fulton R.S."/>
            <person name="Johnson D.L."/>
            <person name="Minx P.J."/>
            <person name="Clifton S.W."/>
            <person name="Hawkins T."/>
            <person name="Branscomb E."/>
            <person name="Predki P."/>
            <person name="Richardson P."/>
            <person name="Wenning S."/>
            <person name="Slezak T."/>
            <person name="Doggett N."/>
            <person name="Cheng J.F."/>
            <person name="Olsen A."/>
            <person name="Lucas S."/>
            <person name="Elkin C."/>
            <person name="Uberbacher E."/>
            <person name="Frazier M."/>
            <person name="Gibbs R.A."/>
            <person name="Muzny D.M."/>
            <person name="Scherer S.E."/>
            <person name="Bouck J.B."/>
            <person name="Sodergren E.J."/>
            <person name="Worley K.C."/>
            <person name="Rives C.M."/>
            <person name="Gorrell J.H."/>
            <person name="Metzker M.L."/>
            <person name="Naylor S.L."/>
            <person name="Kucherlapati R.S."/>
            <person name="Nelson D.L."/>
            <person name="Weinstock G.M."/>
            <person name="Sakaki Y."/>
            <person name="Fujiyama A."/>
            <person name="Hattori M."/>
            <person name="Yada T."/>
            <person name="Toyoda A."/>
            <person name="Itoh T."/>
            <person name="Kawagoe C."/>
            <person name="Watanabe H."/>
            <person name="Totoki Y."/>
            <person name="Taylor T."/>
            <person name="Weissenbach J."/>
            <person name="Heilig R."/>
            <person name="Saurin W."/>
            <person name="Artiguenave F."/>
            <person name="Brottier P."/>
            <person name="Bruls T."/>
            <person name="Pelletier E."/>
            <person name="Robert C."/>
            <person name="Wincker P."/>
            <person name="Smith D.R."/>
            <person name="Doucette-Stamm L."/>
            <person name="Rubenfield M."/>
            <person name="Weinstock K."/>
            <person name="Lee H.M."/>
            <person name="Dubois J."/>
            <person name="Rosenthal A."/>
            <person name="Platzer M."/>
            <person name="Nyakatura G."/>
            <person name="Taudien S."/>
            <person name="Rump A."/>
            <person name="Yang H."/>
            <person name="Yu J."/>
            <person name="Wang J."/>
            <person name="Huang G."/>
            <person name="Gu J."/>
            <person name="Hood L."/>
            <person name="Rowen L."/>
            <person name="Madan A."/>
            <person name="Qin S."/>
            <person name="Davis R.W."/>
            <person name="Federspiel N.A."/>
            <person name="Abola A.P."/>
            <person name="Proctor M.J."/>
            <person name="Myers R.M."/>
            <person name="Schmutz J."/>
            <person name="Dickson M."/>
            <person name="Grimwood J."/>
            <person name="Cox D.R."/>
            <person name="Olson M.V."/>
            <person name="Kaul R."/>
            <person name="Raymond C."/>
            <person name="Shimizu N."/>
            <person name="Kawasaki K."/>
            <person name="Minoshima S."/>
            <person name="Evans G.A."/>
            <person name="Athanasiou M."/>
            <person name="Schultz R."/>
            <person name="Roe B.A."/>
            <person name="Chen F."/>
            <person name="Pan H."/>
            <person name="Ramser J."/>
            <person name="Lehrach H."/>
            <person name="Reinhardt R."/>
            <person name="McCombie W.R."/>
            <person name="de la Bastide M."/>
            <person name="Dedhia N."/>
            <person name="Blocker H."/>
            <person name="Hornischer K."/>
            <person name="Nordsiek G."/>
            <person name="Agarwala R."/>
            <person name="Aravind L."/>
            <person name="Bailey J.A."/>
            <person name="Bateman A."/>
            <person name="Batzoglou S."/>
            <person name="Birney E."/>
            <person name="Bork P."/>
            <person name="Brown D.G."/>
            <person name="Burge C.B."/>
            <person name="Cerutti L."/>
            <person name="Chen H.C."/>
            <person name="Church D."/>
            <person name="Clamp M."/>
            <person name="Copley R.R."/>
            <person name="Doerks T."/>
            <person name="Eddy S.R."/>
            <person name="Eichler E.E."/>
            <person name="Furey T.S."/>
            <person name="Galagan J."/>
            <person name="Gilbert J.G."/>
            <person name="Harmon C."/>
            <person name="Hayashizaki Y."/>
            <person name="Haussler D."/>
            <person name="Hermjakob H."/>
            <person name="Hokamp K."/>
            <person name="Jang W."/>
            <person name="Johnson L.S."/>
            <person name="Jones T.A."/>
            <person name="Kasif S."/>
            <person name="Kaspryzk A."/>
            <person name="Kennedy S."/>
            <person name="Kent W.J."/>
            <person name="Kitts P."/>
            <person name="Koonin E.V."/>
            <person name="Korf I."/>
            <person name="Kulp D."/>
            <person name="Lancet D."/>
            <person name="Lowe T.M."/>
            <person name="McLysaght A."/>
            <person name="Mikkelsen T."/>
            <person name="Moran J.V."/>
            <person name="Mulder N."/>
            <person name="Pollara V.J."/>
            <person name="Ponting C.P."/>
            <person name="Schuler G."/>
            <person name="Schultz J."/>
            <person name="Slater G."/>
            <person name="Smit A.F."/>
            <person name="Stupka E."/>
            <person name="Szustakowski J."/>
            <person name="Thierry-Mieg D."/>
            <person name="Thierry-Mieg J."/>
            <person name="Wagner L."/>
            <person name="Wallis J."/>
            <person name="Wheeler R."/>
            <person name="Williams A."/>
            <person name="Wolf Y.I."/>
            <person name="Wolfe K.H."/>
            <person name="Yang S.P."/>
            <person name="Yeh R.F."/>
            <person name="Collins F."/>
            <person name="Guyer M.S."/>
            <person name="Peterson J."/>
            <person name="Felsenfeld A."/>
            <person name="Wetterstrand K.A."/>
            <person name="Patrinos A."/>
            <person name="Morgan M.J."/>
            <person name="de Jong P."/>
            <person name="Catanese J.J."/>
            <person name="Osoegawa K."/>
            <person name="Shizuya H."/>
            <person name="Choi S."/>
            <person name="Chen Y.J."/>
        </authorList>
    </citation>
    <scope>NUCLEOTIDE SEQUENCE [LARGE SCALE GENOMIC DNA]</scope>
</reference>
<dbReference type="OpenTargets" id="ENSG00000143479"/>
<dbReference type="OrthoDB" id="9332038at2759"/>
<keyword evidence="2" id="KW-1185">Reference proteome</keyword>
<dbReference type="Proteomes" id="UP000005640">
    <property type="component" value="Chromosome 1"/>
</dbReference>
<reference evidence="1 2" key="3">
    <citation type="journal article" date="2006" name="Nature">
        <title>The DNA sequence and biological annotation of human chromosome 1.</title>
        <authorList>
            <person name="Gregory S.G."/>
            <person name="Barlow K.F."/>
            <person name="McLay K.E."/>
            <person name="Kaul R."/>
            <person name="Swarbreck D."/>
            <person name="Dunham A."/>
            <person name="Scott C.E."/>
            <person name="Howe K.L."/>
            <person name="Woodfine K."/>
            <person name="Spencer C.C."/>
            <person name="Jones M.C."/>
            <person name="Gillson C."/>
            <person name="Searle S."/>
            <person name="Zhou Y."/>
            <person name="Kokocinski F."/>
            <person name="McDonald L."/>
            <person name="Evans R."/>
            <person name="Phillips K."/>
            <person name="Atkinson A."/>
            <person name="Cooper R."/>
            <person name="Jones C."/>
            <person name="Hall R.E."/>
            <person name="Andrews T.D."/>
            <person name="Lloyd C."/>
            <person name="Ainscough R."/>
            <person name="Almeida J.P."/>
            <person name="Ambrose K.D."/>
            <person name="Anderson F."/>
            <person name="Andrew R.W."/>
            <person name="Ashwell R.I."/>
            <person name="Aubin K."/>
            <person name="Babbage A.K."/>
            <person name="Bagguley C.L."/>
            <person name="Bailey J."/>
            <person name="Beasley H."/>
            <person name="Bethel G."/>
            <person name="Bird C.P."/>
            <person name="Bray-Allen S."/>
            <person name="Brown J.Y."/>
            <person name="Brown A.J."/>
            <person name="Buckley D."/>
            <person name="Burton J."/>
            <person name="Bye J."/>
            <person name="Carder C."/>
            <person name="Chapman J.C."/>
            <person name="Clark S.Y."/>
            <person name="Clarke G."/>
            <person name="Clee C."/>
            <person name="Cobley V."/>
            <person name="Collier R.E."/>
            <person name="Corby N."/>
            <person name="Coville G.J."/>
            <person name="Davies J."/>
            <person name="Deadman R."/>
            <person name="Dunn M."/>
            <person name="Earthrowl M."/>
            <person name="Ellington A.G."/>
            <person name="Errington H."/>
            <person name="Frankish A."/>
            <person name="Frankland J."/>
            <person name="French L."/>
            <person name="Garner P."/>
            <person name="Garnett J."/>
            <person name="Gay L."/>
            <person name="Ghori M.R."/>
            <person name="Gibson R."/>
            <person name="Gilby L.M."/>
            <person name="Gillett W."/>
            <person name="Glithero R.J."/>
            <person name="Grafham D.V."/>
            <person name="Griffiths C."/>
            <person name="Griffiths-Jones S."/>
            <person name="Grocock R."/>
            <person name="Hammond S."/>
            <person name="Harrison E.S."/>
            <person name="Hart E."/>
            <person name="Haugen E."/>
            <person name="Heath P.D."/>
            <person name="Holmes S."/>
            <person name="Holt K."/>
            <person name="Howden P.J."/>
            <person name="Hunt A.R."/>
            <person name="Hunt S.E."/>
            <person name="Hunter G."/>
            <person name="Isherwood J."/>
            <person name="James R."/>
            <person name="Johnson C."/>
            <person name="Johnson D."/>
            <person name="Joy A."/>
            <person name="Kay M."/>
            <person name="Kershaw J.K."/>
            <person name="Kibukawa M."/>
            <person name="Kimberley A.M."/>
            <person name="King A."/>
            <person name="Knights A.J."/>
            <person name="Lad H."/>
            <person name="Laird G."/>
            <person name="Lawlor S."/>
            <person name="Leongamornlert D.A."/>
            <person name="Lloyd D.M."/>
            <person name="Loveland J."/>
            <person name="Lovell J."/>
            <person name="Lush M.J."/>
            <person name="Lyne R."/>
            <person name="Martin S."/>
            <person name="Mashreghi-Mohammadi M."/>
            <person name="Matthews L."/>
            <person name="Matthews N.S."/>
            <person name="McLaren S."/>
            <person name="Milne S."/>
            <person name="Mistry S."/>
            <person name="Moore M.J."/>
            <person name="Nickerson T."/>
            <person name="O'Dell C.N."/>
            <person name="Oliver K."/>
            <person name="Palmeiri A."/>
            <person name="Palmer S.A."/>
            <person name="Parker A."/>
            <person name="Patel D."/>
            <person name="Pearce A.V."/>
            <person name="Peck A.I."/>
            <person name="Pelan S."/>
            <person name="Phelps K."/>
            <person name="Phillimore B.J."/>
            <person name="Plumb R."/>
            <person name="Rajan J."/>
            <person name="Raymond C."/>
            <person name="Rouse G."/>
            <person name="Saenphimmachak C."/>
            <person name="Sehra H.K."/>
            <person name="Sheridan E."/>
            <person name="Shownkeen R."/>
            <person name="Sims S."/>
            <person name="Skuce C.D."/>
            <person name="Smith M."/>
            <person name="Steward C."/>
            <person name="Subramanian S."/>
            <person name="Sycamore N."/>
            <person name="Tracey A."/>
            <person name="Tromans A."/>
            <person name="Van Helmond Z."/>
            <person name="Wall M."/>
            <person name="Wallis J.M."/>
            <person name="White S."/>
            <person name="Whitehead S.L."/>
            <person name="Wilkinson J.E."/>
            <person name="Willey D.L."/>
            <person name="Williams H."/>
            <person name="Wilming L."/>
            <person name="Wray P.W."/>
            <person name="Wu Z."/>
            <person name="Coulson A."/>
            <person name="Vaudin M."/>
            <person name="Sulston J.E."/>
            <person name="Durbin R."/>
            <person name="Hubbard T."/>
            <person name="Wooster R."/>
            <person name="Dunham I."/>
            <person name="Carter N.P."/>
            <person name="McVean G."/>
            <person name="Ross M.T."/>
            <person name="Harrow J."/>
            <person name="Olson M.V."/>
            <person name="Beck S."/>
            <person name="Rogers J."/>
            <person name="Bentley D.R."/>
            <person name="Banerjee R."/>
            <person name="Bryant S.P."/>
            <person name="Burford D.C."/>
            <person name="Burrill W.D."/>
            <person name="Clegg S.M."/>
            <person name="Dhami P."/>
            <person name="Dovey O."/>
            <person name="Faulkner L.M."/>
            <person name="Gribble S.M."/>
            <person name="Langford C.F."/>
            <person name="Pandian R.D."/>
            <person name="Porter K.M."/>
            <person name="Prigmore E."/>
        </authorList>
    </citation>
    <scope>NUCLEOTIDE SEQUENCE [LARGE SCALE GENOMIC DNA]</scope>
</reference>
<organism evidence="1 2">
    <name type="scientific">Homo sapiens</name>
    <name type="common">Human</name>
    <dbReference type="NCBI Taxonomy" id="9606"/>
    <lineage>
        <taxon>Eukaryota</taxon>
        <taxon>Metazoa</taxon>
        <taxon>Chordata</taxon>
        <taxon>Craniata</taxon>
        <taxon>Vertebrata</taxon>
        <taxon>Euteleostomi</taxon>
        <taxon>Mammalia</taxon>
        <taxon>Eutheria</taxon>
        <taxon>Euarchontoglires</taxon>
        <taxon>Primates</taxon>
        <taxon>Haplorrhini</taxon>
        <taxon>Catarrhini</taxon>
        <taxon>Hominidae</taxon>
        <taxon>Homo</taxon>
    </lineage>
</organism>
<dbReference type="AlphaFoldDB" id="A0A3B3ISB2"/>
<dbReference type="Ensembl" id="ENST00000649163.1">
    <property type="protein sequence ID" value="ENSP00000497239.1"/>
    <property type="gene ID" value="ENSG00000143479.18"/>
</dbReference>
<dbReference type="ChiTaRS" id="DYRK3">
    <property type="organism name" value="human"/>
</dbReference>
<dbReference type="Antibodypedia" id="34587">
    <property type="antibodies" value="232 antibodies from 29 providers"/>
</dbReference>
<reference evidence="1" key="5">
    <citation type="submission" date="2025-09" db="UniProtKB">
        <authorList>
            <consortium name="Ensembl"/>
        </authorList>
    </citation>
    <scope>IDENTIFICATION</scope>
</reference>